<evidence type="ECO:0000313" key="6">
    <source>
        <dbReference type="EMBL" id="TQQ84138.1"/>
    </source>
</evidence>
<dbReference type="NCBIfam" id="TIGR00281">
    <property type="entry name" value="SMC-Scp complex subunit ScpB"/>
    <property type="match status" value="1"/>
</dbReference>
<dbReference type="HAMAP" id="MF_01804">
    <property type="entry name" value="ScpB"/>
    <property type="match status" value="1"/>
</dbReference>
<dbReference type="Pfam" id="PF04079">
    <property type="entry name" value="SMC_ScpB"/>
    <property type="match status" value="1"/>
</dbReference>
<comment type="similarity">
    <text evidence="5">Belongs to the ScpB family.</text>
</comment>
<evidence type="ECO:0000313" key="7">
    <source>
        <dbReference type="Proteomes" id="UP000317863"/>
    </source>
</evidence>
<evidence type="ECO:0000256" key="2">
    <source>
        <dbReference type="ARBA" id="ARBA00022618"/>
    </source>
</evidence>
<evidence type="ECO:0000256" key="3">
    <source>
        <dbReference type="ARBA" id="ARBA00022829"/>
    </source>
</evidence>
<dbReference type="Gene3D" id="1.10.10.10">
    <property type="entry name" value="Winged helix-like DNA-binding domain superfamily/Winged helix DNA-binding domain"/>
    <property type="match status" value="2"/>
</dbReference>
<dbReference type="PIRSF" id="PIRSF019345">
    <property type="entry name" value="ScpB"/>
    <property type="match status" value="1"/>
</dbReference>
<dbReference type="InterPro" id="IPR036390">
    <property type="entry name" value="WH_DNA-bd_sf"/>
</dbReference>
<protein>
    <recommendedName>
        <fullName evidence="5">Segregation and condensation protein B</fullName>
    </recommendedName>
</protein>
<comment type="function">
    <text evidence="5">Participates in chromosomal partition during cell division. May act via the formation of a condensin-like complex containing Smc and ScpA that pull DNA away from mid-cell into both cell halves.</text>
</comment>
<name>A0A544QTW8_9FIRM</name>
<dbReference type="EMBL" id="SGJB01000015">
    <property type="protein sequence ID" value="TQQ84138.1"/>
    <property type="molecule type" value="Genomic_DNA"/>
</dbReference>
<dbReference type="GO" id="GO:0005737">
    <property type="term" value="C:cytoplasm"/>
    <property type="evidence" value="ECO:0007669"/>
    <property type="project" value="UniProtKB-SubCell"/>
</dbReference>
<gene>
    <name evidence="5 6" type="primary">scpB</name>
    <name evidence="6" type="ORF">EXD82_07980</name>
</gene>
<evidence type="ECO:0000256" key="5">
    <source>
        <dbReference type="HAMAP-Rule" id="MF_01804"/>
    </source>
</evidence>
<dbReference type="AlphaFoldDB" id="A0A544QTW8"/>
<dbReference type="RefSeq" id="WP_142536389.1">
    <property type="nucleotide sequence ID" value="NZ_SGJB01000015.1"/>
</dbReference>
<dbReference type="OrthoDB" id="9806226at2"/>
<dbReference type="PANTHER" id="PTHR34298">
    <property type="entry name" value="SEGREGATION AND CONDENSATION PROTEIN B"/>
    <property type="match status" value="1"/>
</dbReference>
<dbReference type="InterPro" id="IPR036388">
    <property type="entry name" value="WH-like_DNA-bd_sf"/>
</dbReference>
<organism evidence="6 7">
    <name type="scientific">Peptacetobacter hominis</name>
    <dbReference type="NCBI Taxonomy" id="2743610"/>
    <lineage>
        <taxon>Bacteria</taxon>
        <taxon>Bacillati</taxon>
        <taxon>Bacillota</taxon>
        <taxon>Clostridia</taxon>
        <taxon>Peptostreptococcales</taxon>
        <taxon>Peptostreptococcaceae</taxon>
        <taxon>Peptacetobacter</taxon>
    </lineage>
</organism>
<keyword evidence="3 5" id="KW-0159">Chromosome partition</keyword>
<dbReference type="GO" id="GO:0051304">
    <property type="term" value="P:chromosome separation"/>
    <property type="evidence" value="ECO:0007669"/>
    <property type="project" value="InterPro"/>
</dbReference>
<comment type="subunit">
    <text evidence="5">Homodimer. Homodimerization may be required to stabilize the binding of ScpA to the Smc head domains. Component of a cohesin-like complex composed of ScpA, ScpB and the Smc homodimer, in which ScpA and ScpB bind to the head domain of Smc. The presence of the three proteins is required for the association of the complex with DNA.</text>
</comment>
<comment type="subcellular location">
    <subcellularLocation>
        <location evidence="5">Cytoplasm</location>
    </subcellularLocation>
    <text evidence="5">Associated with two foci at the outer edges of the nucleoid region in young cells, and at four foci within both cell halves in older cells.</text>
</comment>
<proteinExistence type="inferred from homology"/>
<keyword evidence="2 5" id="KW-0132">Cell division</keyword>
<keyword evidence="7" id="KW-1185">Reference proteome</keyword>
<dbReference type="PANTHER" id="PTHR34298:SF2">
    <property type="entry name" value="SEGREGATION AND CONDENSATION PROTEIN B"/>
    <property type="match status" value="1"/>
</dbReference>
<keyword evidence="4 5" id="KW-0131">Cell cycle</keyword>
<dbReference type="GO" id="GO:0006260">
    <property type="term" value="P:DNA replication"/>
    <property type="evidence" value="ECO:0007669"/>
    <property type="project" value="UniProtKB-UniRule"/>
</dbReference>
<evidence type="ECO:0000256" key="4">
    <source>
        <dbReference type="ARBA" id="ARBA00023306"/>
    </source>
</evidence>
<dbReference type="SUPFAM" id="SSF46785">
    <property type="entry name" value="Winged helix' DNA-binding domain"/>
    <property type="match status" value="2"/>
</dbReference>
<accession>A0A544QTW8</accession>
<evidence type="ECO:0000256" key="1">
    <source>
        <dbReference type="ARBA" id="ARBA00022490"/>
    </source>
</evidence>
<dbReference type="GO" id="GO:0051301">
    <property type="term" value="P:cell division"/>
    <property type="evidence" value="ECO:0007669"/>
    <property type="project" value="UniProtKB-KW"/>
</dbReference>
<keyword evidence="1 5" id="KW-0963">Cytoplasm</keyword>
<reference evidence="6 7" key="1">
    <citation type="submission" date="2019-02" db="EMBL/GenBank/DDBJ databases">
        <title>Peptostreptococcaceae bacterium ZHW00191 nov., a new bacterium isolated from the human gut.</title>
        <authorList>
            <person name="Zhou H.-W."/>
            <person name="Chen X.-J."/>
        </authorList>
    </citation>
    <scope>NUCLEOTIDE SEQUENCE [LARGE SCALE GENOMIC DNA]</scope>
    <source>
        <strain evidence="6 7">ZHW00191</strain>
    </source>
</reference>
<dbReference type="InterPro" id="IPR005234">
    <property type="entry name" value="ScpB_csome_segregation"/>
</dbReference>
<sequence length="182" mass="20957">MKREEIKYIIEAVLFAYGDPMSIKDLKNVVNEDLSIKEIEFMVSSLMEEYKSQNRGIQIIKLEDKYQMCTNSDYADFIKKAVEPSRKKSLSQATIETLTIIAYRQPVTKAEIEDIRGVKCDKVIKTLLDGNLIREAGRLNRIGKPIIYRTTDEFLKVMNIESLKDLPDIESIEKAENTEKGE</sequence>
<comment type="caution">
    <text evidence="6">The sequence shown here is derived from an EMBL/GenBank/DDBJ whole genome shotgun (WGS) entry which is preliminary data.</text>
</comment>
<dbReference type="Proteomes" id="UP000317863">
    <property type="component" value="Unassembled WGS sequence"/>
</dbReference>